<keyword evidence="2" id="KW-1185">Reference proteome</keyword>
<dbReference type="AlphaFoldDB" id="A0A2U9BHS5"/>
<protein>
    <submittedName>
        <fullName evidence="1">Uncharacterized protein</fullName>
    </submittedName>
</protein>
<proteinExistence type="predicted"/>
<accession>A0A2U9BHS5</accession>
<organism evidence="1 2">
    <name type="scientific">Scophthalmus maximus</name>
    <name type="common">Turbot</name>
    <name type="synonym">Psetta maxima</name>
    <dbReference type="NCBI Taxonomy" id="52904"/>
    <lineage>
        <taxon>Eukaryota</taxon>
        <taxon>Metazoa</taxon>
        <taxon>Chordata</taxon>
        <taxon>Craniata</taxon>
        <taxon>Vertebrata</taxon>
        <taxon>Euteleostomi</taxon>
        <taxon>Actinopterygii</taxon>
        <taxon>Neopterygii</taxon>
        <taxon>Teleostei</taxon>
        <taxon>Neoteleostei</taxon>
        <taxon>Acanthomorphata</taxon>
        <taxon>Carangaria</taxon>
        <taxon>Pleuronectiformes</taxon>
        <taxon>Pleuronectoidei</taxon>
        <taxon>Scophthalmidae</taxon>
        <taxon>Scophthalmus</taxon>
    </lineage>
</organism>
<name>A0A2U9BHS5_SCOMX</name>
<evidence type="ECO:0000313" key="2">
    <source>
        <dbReference type="Proteomes" id="UP000246464"/>
    </source>
</evidence>
<gene>
    <name evidence="1" type="ORF">SMAX5B_004592</name>
</gene>
<reference evidence="1 2" key="1">
    <citation type="submission" date="2017-12" db="EMBL/GenBank/DDBJ databases">
        <title>Integrating genomic resources of turbot (Scophthalmus maximus) in depth evaluation of genetic and physical mapping variation across individuals.</title>
        <authorList>
            <person name="Martinez P."/>
        </authorList>
    </citation>
    <scope>NUCLEOTIDE SEQUENCE [LARGE SCALE GENOMIC DNA]</scope>
</reference>
<dbReference type="Proteomes" id="UP000246464">
    <property type="component" value="Chromosome 7"/>
</dbReference>
<dbReference type="EMBL" id="CP026249">
    <property type="protein sequence ID" value="AWP03598.1"/>
    <property type="molecule type" value="Genomic_DNA"/>
</dbReference>
<sequence>MNYKNLSGSVSMFQCFTTIESFTPIMASHVKYRCRNELWVVYISFLSQRKLHGFETSRGFLCSPRFCLAASTQHPCEA</sequence>
<evidence type="ECO:0000313" key="1">
    <source>
        <dbReference type="EMBL" id="AWP03598.1"/>
    </source>
</evidence>